<dbReference type="AlphaFoldDB" id="A0A4Y2TDH3"/>
<dbReference type="Proteomes" id="UP000499080">
    <property type="component" value="Unassembled WGS sequence"/>
</dbReference>
<reference evidence="2 3" key="1">
    <citation type="journal article" date="2019" name="Sci. Rep.">
        <title>Orb-weaving spider Araneus ventricosus genome elucidates the spidroin gene catalogue.</title>
        <authorList>
            <person name="Kono N."/>
            <person name="Nakamura H."/>
            <person name="Ohtoshi R."/>
            <person name="Moran D.A.P."/>
            <person name="Shinohara A."/>
            <person name="Yoshida Y."/>
            <person name="Fujiwara M."/>
            <person name="Mori M."/>
            <person name="Tomita M."/>
            <person name="Arakawa K."/>
        </authorList>
    </citation>
    <scope>NUCLEOTIDE SEQUENCE [LARGE SCALE GENOMIC DNA]</scope>
</reference>
<gene>
    <name evidence="2" type="ORF">AVEN_274898_1</name>
</gene>
<comment type="caution">
    <text evidence="2">The sequence shown here is derived from an EMBL/GenBank/DDBJ whole genome shotgun (WGS) entry which is preliminary data.</text>
</comment>
<evidence type="ECO:0000313" key="3">
    <source>
        <dbReference type="Proteomes" id="UP000499080"/>
    </source>
</evidence>
<feature type="region of interest" description="Disordered" evidence="1">
    <location>
        <begin position="70"/>
        <end position="89"/>
    </location>
</feature>
<evidence type="ECO:0000256" key="1">
    <source>
        <dbReference type="SAM" id="MobiDB-lite"/>
    </source>
</evidence>
<accession>A0A4Y2TDH3</accession>
<proteinExistence type="predicted"/>
<organism evidence="2 3">
    <name type="scientific">Araneus ventricosus</name>
    <name type="common">Orbweaver spider</name>
    <name type="synonym">Epeira ventricosa</name>
    <dbReference type="NCBI Taxonomy" id="182803"/>
    <lineage>
        <taxon>Eukaryota</taxon>
        <taxon>Metazoa</taxon>
        <taxon>Ecdysozoa</taxon>
        <taxon>Arthropoda</taxon>
        <taxon>Chelicerata</taxon>
        <taxon>Arachnida</taxon>
        <taxon>Araneae</taxon>
        <taxon>Araneomorphae</taxon>
        <taxon>Entelegynae</taxon>
        <taxon>Araneoidea</taxon>
        <taxon>Araneidae</taxon>
        <taxon>Araneus</taxon>
    </lineage>
</organism>
<protein>
    <submittedName>
        <fullName evidence="2">Uncharacterized protein</fullName>
    </submittedName>
</protein>
<evidence type="ECO:0000313" key="2">
    <source>
        <dbReference type="EMBL" id="GBN98688.1"/>
    </source>
</evidence>
<name>A0A4Y2TDH3_ARAVE</name>
<dbReference type="EMBL" id="BGPR01027862">
    <property type="protein sequence ID" value="GBN98688.1"/>
    <property type="molecule type" value="Genomic_DNA"/>
</dbReference>
<sequence length="89" mass="10045">MVFLSSVPKIPEWNSGECPHYINEWFFFPLIQKSQSGTAVNAPLYPFGALGIKTEMLPWAEGARLSHKSENHKMYTSGEEGIGSERKEE</sequence>
<keyword evidence="3" id="KW-1185">Reference proteome</keyword>